<evidence type="ECO:0000313" key="3">
    <source>
        <dbReference type="Proteomes" id="UP000236333"/>
    </source>
</evidence>
<keyword evidence="1" id="KW-0472">Membrane</keyword>
<accession>A0A2J7ZWD7</accession>
<comment type="caution">
    <text evidence="2">The sequence shown here is derived from an EMBL/GenBank/DDBJ whole genome shotgun (WGS) entry which is preliminary data.</text>
</comment>
<dbReference type="Proteomes" id="UP000236333">
    <property type="component" value="Unassembled WGS sequence"/>
</dbReference>
<name>A0A2J7ZWD7_9CHLO</name>
<evidence type="ECO:0000313" key="2">
    <source>
        <dbReference type="EMBL" id="PNH04568.1"/>
    </source>
</evidence>
<organism evidence="2 3">
    <name type="scientific">Tetrabaena socialis</name>
    <dbReference type="NCBI Taxonomy" id="47790"/>
    <lineage>
        <taxon>Eukaryota</taxon>
        <taxon>Viridiplantae</taxon>
        <taxon>Chlorophyta</taxon>
        <taxon>core chlorophytes</taxon>
        <taxon>Chlorophyceae</taxon>
        <taxon>CS clade</taxon>
        <taxon>Chlamydomonadales</taxon>
        <taxon>Tetrabaenaceae</taxon>
        <taxon>Tetrabaena</taxon>
    </lineage>
</organism>
<evidence type="ECO:0000256" key="1">
    <source>
        <dbReference type="SAM" id="Phobius"/>
    </source>
</evidence>
<dbReference type="OrthoDB" id="272512at2759"/>
<feature type="transmembrane region" description="Helical" evidence="1">
    <location>
        <begin position="39"/>
        <end position="68"/>
    </location>
</feature>
<proteinExistence type="predicted"/>
<sequence>MTCWLGELPPEIKAKAWRRFDTYGTYAQNPMSTWTQLRLTIVTVTLLPVKVFLSLACVLACFCCVVFGNATLKEPYKTKYMAFWGQVWTRALLYALGFWRFRWLYVSPDGSQSSKPPPGLQARKFGGYVSNHCRYAACVATLGGHWPAELK</sequence>
<dbReference type="AlphaFoldDB" id="A0A2J7ZWD7"/>
<keyword evidence="3" id="KW-1185">Reference proteome</keyword>
<gene>
    <name evidence="2" type="ORF">TSOC_009261</name>
</gene>
<reference evidence="2 3" key="1">
    <citation type="journal article" date="2017" name="Mol. Biol. Evol.">
        <title>The 4-celled Tetrabaena socialis nuclear genome reveals the essential components for genetic control of cell number at the origin of multicellularity in the volvocine lineage.</title>
        <authorList>
            <person name="Featherston J."/>
            <person name="Arakaki Y."/>
            <person name="Hanschen E.R."/>
            <person name="Ferris P.J."/>
            <person name="Michod R.E."/>
            <person name="Olson B.J.S.C."/>
            <person name="Nozaki H."/>
            <person name="Durand P.M."/>
        </authorList>
    </citation>
    <scope>NUCLEOTIDE SEQUENCE [LARGE SCALE GENOMIC DNA]</scope>
    <source>
        <strain evidence="2 3">NIES-571</strain>
    </source>
</reference>
<keyword evidence="1" id="KW-1133">Transmembrane helix</keyword>
<dbReference type="EMBL" id="PGGS01000378">
    <property type="protein sequence ID" value="PNH04568.1"/>
    <property type="molecule type" value="Genomic_DNA"/>
</dbReference>
<protein>
    <submittedName>
        <fullName evidence="2">Uncharacterized protein</fullName>
    </submittedName>
</protein>
<keyword evidence="1" id="KW-0812">Transmembrane</keyword>